<reference evidence="3" key="1">
    <citation type="submission" date="2021-04" db="EMBL/GenBank/DDBJ databases">
        <authorList>
            <person name="Tunstrom K."/>
        </authorList>
    </citation>
    <scope>NUCLEOTIDE SEQUENCE</scope>
</reference>
<protein>
    <submittedName>
        <fullName evidence="3">(apollo) hypothetical protein</fullName>
    </submittedName>
</protein>
<evidence type="ECO:0000313" key="4">
    <source>
        <dbReference type="Proteomes" id="UP000691718"/>
    </source>
</evidence>
<feature type="region of interest" description="Disordered" evidence="2">
    <location>
        <begin position="59"/>
        <end position="78"/>
    </location>
</feature>
<dbReference type="EMBL" id="CAJQZP010000895">
    <property type="protein sequence ID" value="CAG4994564.1"/>
    <property type="molecule type" value="Genomic_DNA"/>
</dbReference>
<evidence type="ECO:0000256" key="1">
    <source>
        <dbReference type="SAM" id="Coils"/>
    </source>
</evidence>
<comment type="caution">
    <text evidence="3">The sequence shown here is derived from an EMBL/GenBank/DDBJ whole genome shotgun (WGS) entry which is preliminary data.</text>
</comment>
<proteinExistence type="predicted"/>
<accession>A0A8S3X1E8</accession>
<evidence type="ECO:0000256" key="2">
    <source>
        <dbReference type="SAM" id="MobiDB-lite"/>
    </source>
</evidence>
<dbReference type="Proteomes" id="UP000691718">
    <property type="component" value="Unassembled WGS sequence"/>
</dbReference>
<feature type="coiled-coil region" evidence="1">
    <location>
        <begin position="19"/>
        <end position="46"/>
    </location>
</feature>
<evidence type="ECO:0000313" key="3">
    <source>
        <dbReference type="EMBL" id="CAG4994564.1"/>
    </source>
</evidence>
<feature type="compositionally biased region" description="Basic and acidic residues" evidence="2">
    <location>
        <begin position="59"/>
        <end position="71"/>
    </location>
</feature>
<dbReference type="AlphaFoldDB" id="A0A8S3X1E8"/>
<keyword evidence="1" id="KW-0175">Coiled coil</keyword>
<keyword evidence="4" id="KW-1185">Reference proteome</keyword>
<sequence>MVLIQHRDIVFKMAPMSNAERQRKYREKIKQNAEKYEEKKKKHREYMKAARRPIPELAEKEKEKKRREWTLAKKKKVV</sequence>
<gene>
    <name evidence="3" type="ORF">PAPOLLO_LOCUS12646</name>
</gene>
<name>A0A8S3X1E8_PARAO</name>
<organism evidence="3 4">
    <name type="scientific">Parnassius apollo</name>
    <name type="common">Apollo butterfly</name>
    <name type="synonym">Papilio apollo</name>
    <dbReference type="NCBI Taxonomy" id="110799"/>
    <lineage>
        <taxon>Eukaryota</taxon>
        <taxon>Metazoa</taxon>
        <taxon>Ecdysozoa</taxon>
        <taxon>Arthropoda</taxon>
        <taxon>Hexapoda</taxon>
        <taxon>Insecta</taxon>
        <taxon>Pterygota</taxon>
        <taxon>Neoptera</taxon>
        <taxon>Endopterygota</taxon>
        <taxon>Lepidoptera</taxon>
        <taxon>Glossata</taxon>
        <taxon>Ditrysia</taxon>
        <taxon>Papilionoidea</taxon>
        <taxon>Papilionidae</taxon>
        <taxon>Parnassiinae</taxon>
        <taxon>Parnassini</taxon>
        <taxon>Parnassius</taxon>
        <taxon>Parnassius</taxon>
    </lineage>
</organism>